<evidence type="ECO:0000256" key="4">
    <source>
        <dbReference type="ARBA" id="ARBA00022970"/>
    </source>
</evidence>
<evidence type="ECO:0000256" key="8">
    <source>
        <dbReference type="SAM" id="Phobius"/>
    </source>
</evidence>
<proteinExistence type="predicted"/>
<dbReference type="GO" id="GO:0016020">
    <property type="term" value="C:membrane"/>
    <property type="evidence" value="ECO:0007669"/>
    <property type="project" value="UniProtKB-SubCell"/>
</dbReference>
<reference evidence="10" key="2">
    <citation type="submission" date="2019-07" db="EMBL/GenBank/DDBJ databases">
        <authorList>
            <person name="Seetharam A."/>
            <person name="Woodhouse M."/>
            <person name="Cannon E."/>
        </authorList>
    </citation>
    <scope>NUCLEOTIDE SEQUENCE [LARGE SCALE GENOMIC DNA]</scope>
    <source>
        <strain evidence="10">cv. B73</strain>
    </source>
</reference>
<name>A0A804RER7_MAIZE</name>
<evidence type="ECO:0000256" key="3">
    <source>
        <dbReference type="ARBA" id="ARBA00022692"/>
    </source>
</evidence>
<feature type="domain" description="Amino acid transporter transmembrane" evidence="9">
    <location>
        <begin position="321"/>
        <end position="429"/>
    </location>
</feature>
<feature type="compositionally biased region" description="Low complexity" evidence="7">
    <location>
        <begin position="14"/>
        <end position="48"/>
    </location>
</feature>
<dbReference type="Gramene" id="Zm00001eb412940_T002">
    <property type="protein sequence ID" value="Zm00001eb412940_P002"/>
    <property type="gene ID" value="Zm00001eb412940"/>
</dbReference>
<reference evidence="10" key="3">
    <citation type="submission" date="2021-05" db="UniProtKB">
        <authorList>
            <consortium name="EnsemblPlants"/>
        </authorList>
    </citation>
    <scope>IDENTIFICATION</scope>
    <source>
        <strain evidence="10">cv. B73</strain>
    </source>
</reference>
<feature type="compositionally biased region" description="Basic and acidic residues" evidence="7">
    <location>
        <begin position="179"/>
        <end position="198"/>
    </location>
</feature>
<keyword evidence="3 8" id="KW-0812">Transmembrane</keyword>
<evidence type="ECO:0000256" key="6">
    <source>
        <dbReference type="ARBA" id="ARBA00023136"/>
    </source>
</evidence>
<evidence type="ECO:0000256" key="2">
    <source>
        <dbReference type="ARBA" id="ARBA00022448"/>
    </source>
</evidence>
<dbReference type="Proteomes" id="UP000007305">
    <property type="component" value="Chromosome 10"/>
</dbReference>
<keyword evidence="4" id="KW-0029">Amino-acid transport</keyword>
<keyword evidence="2" id="KW-0813">Transport</keyword>
<accession>A0A804RER7</accession>
<evidence type="ECO:0000256" key="5">
    <source>
        <dbReference type="ARBA" id="ARBA00022989"/>
    </source>
</evidence>
<sequence>MAAAGRPSSRRSRSTTGSLSTPPGRPSGGTPPSTMSPPWSAPACSASPTPCPSLADGGDARDGAWEAVRPVPRARAARLRRQAGPLDRGGAAAGSRGEPEHHLHGHRRPVPQEVPRRHLRRRQVRRRLEALLLHHDLRLRPPGPLPAPQLQLHLRRVARRRRHVAQLLHHCVGRVAAQREERGRGLPPARHDHPREGVRLPGRPRGRGVRLLGAQRGAGDPGHHPVHAGQAVQEGHVEGRLCRLRRRRHLLLPRHVRRVLGLRQRRRREHPHHALQAQVAHCPRQHDGRRPCHWQLPGTYGTNISLLHIQVTYTPYPCHWLSVQVYAMPVFDMIETVLVKKMRFAPSLTLRLIARSVYVAFTMFLGITFPFFGGLLSFFGGLAFAPTTYFLPCIMWLKVYKPKRFGLSWFINWICIVIGVLLLILGPIGGLRQIILSATTYKFYQ</sequence>
<keyword evidence="6 8" id="KW-0472">Membrane</keyword>
<gene>
    <name evidence="10" type="primary">LOC100285777</name>
</gene>
<reference evidence="11" key="1">
    <citation type="journal article" date="2009" name="Science">
        <title>The B73 maize genome: complexity, diversity, and dynamics.</title>
        <authorList>
            <person name="Schnable P.S."/>
            <person name="Ware D."/>
            <person name="Fulton R.S."/>
            <person name="Stein J.C."/>
            <person name="Wei F."/>
            <person name="Pasternak S."/>
            <person name="Liang C."/>
            <person name="Zhang J."/>
            <person name="Fulton L."/>
            <person name="Graves T.A."/>
            <person name="Minx P."/>
            <person name="Reily A.D."/>
            <person name="Courtney L."/>
            <person name="Kruchowski S.S."/>
            <person name="Tomlinson C."/>
            <person name="Strong C."/>
            <person name="Delehaunty K."/>
            <person name="Fronick C."/>
            <person name="Courtney B."/>
            <person name="Rock S.M."/>
            <person name="Belter E."/>
            <person name="Du F."/>
            <person name="Kim K."/>
            <person name="Abbott R.M."/>
            <person name="Cotton M."/>
            <person name="Levy A."/>
            <person name="Marchetto P."/>
            <person name="Ochoa K."/>
            <person name="Jackson S.M."/>
            <person name="Gillam B."/>
            <person name="Chen W."/>
            <person name="Yan L."/>
            <person name="Higginbotham J."/>
            <person name="Cardenas M."/>
            <person name="Waligorski J."/>
            <person name="Applebaum E."/>
            <person name="Phelps L."/>
            <person name="Falcone J."/>
            <person name="Kanchi K."/>
            <person name="Thane T."/>
            <person name="Scimone A."/>
            <person name="Thane N."/>
            <person name="Henke J."/>
            <person name="Wang T."/>
            <person name="Ruppert J."/>
            <person name="Shah N."/>
            <person name="Rotter K."/>
            <person name="Hodges J."/>
            <person name="Ingenthron E."/>
            <person name="Cordes M."/>
            <person name="Kohlberg S."/>
            <person name="Sgro J."/>
            <person name="Delgado B."/>
            <person name="Mead K."/>
            <person name="Chinwalla A."/>
            <person name="Leonard S."/>
            <person name="Crouse K."/>
            <person name="Collura K."/>
            <person name="Kudrna D."/>
            <person name="Currie J."/>
            <person name="He R."/>
            <person name="Angelova A."/>
            <person name="Rajasekar S."/>
            <person name="Mueller T."/>
            <person name="Lomeli R."/>
            <person name="Scara G."/>
            <person name="Ko A."/>
            <person name="Delaney K."/>
            <person name="Wissotski M."/>
            <person name="Lopez G."/>
            <person name="Campos D."/>
            <person name="Braidotti M."/>
            <person name="Ashley E."/>
            <person name="Golser W."/>
            <person name="Kim H."/>
            <person name="Lee S."/>
            <person name="Lin J."/>
            <person name="Dujmic Z."/>
            <person name="Kim W."/>
            <person name="Talag J."/>
            <person name="Zuccolo A."/>
            <person name="Fan C."/>
            <person name="Sebastian A."/>
            <person name="Kramer M."/>
            <person name="Spiegel L."/>
            <person name="Nascimento L."/>
            <person name="Zutavern T."/>
            <person name="Miller B."/>
            <person name="Ambroise C."/>
            <person name="Muller S."/>
            <person name="Spooner W."/>
            <person name="Narechania A."/>
            <person name="Ren L."/>
            <person name="Wei S."/>
            <person name="Kumari S."/>
            <person name="Faga B."/>
            <person name="Levy M.J."/>
            <person name="McMahan L."/>
            <person name="Van Buren P."/>
            <person name="Vaughn M.W."/>
            <person name="Ying K."/>
            <person name="Yeh C.-T."/>
            <person name="Emrich S.J."/>
            <person name="Jia Y."/>
            <person name="Kalyanaraman A."/>
            <person name="Hsia A.-P."/>
            <person name="Barbazuk W.B."/>
            <person name="Baucom R.S."/>
            <person name="Brutnell T.P."/>
            <person name="Carpita N.C."/>
            <person name="Chaparro C."/>
            <person name="Chia J.-M."/>
            <person name="Deragon J.-M."/>
            <person name="Estill J.C."/>
            <person name="Fu Y."/>
            <person name="Jeddeloh J.A."/>
            <person name="Han Y."/>
            <person name="Lee H."/>
            <person name="Li P."/>
            <person name="Lisch D.R."/>
            <person name="Liu S."/>
            <person name="Liu Z."/>
            <person name="Nagel D.H."/>
            <person name="McCann M.C."/>
            <person name="SanMiguel P."/>
            <person name="Myers A.M."/>
            <person name="Nettleton D."/>
            <person name="Nguyen J."/>
            <person name="Penning B.W."/>
            <person name="Ponnala L."/>
            <person name="Schneider K.L."/>
            <person name="Schwartz D.C."/>
            <person name="Sharma A."/>
            <person name="Soderlund C."/>
            <person name="Springer N.M."/>
            <person name="Sun Q."/>
            <person name="Wang H."/>
            <person name="Waterman M."/>
            <person name="Westerman R."/>
            <person name="Wolfgruber T.K."/>
            <person name="Yang L."/>
            <person name="Yu Y."/>
            <person name="Zhang L."/>
            <person name="Zhou S."/>
            <person name="Zhu Q."/>
            <person name="Bennetzen J.L."/>
            <person name="Dawe R.K."/>
            <person name="Jiang J."/>
            <person name="Jiang N."/>
            <person name="Presting G.G."/>
            <person name="Wessler S.R."/>
            <person name="Aluru S."/>
            <person name="Martienssen R.A."/>
            <person name="Clifton S.W."/>
            <person name="McCombie W.R."/>
            <person name="Wing R.A."/>
            <person name="Wilson R.K."/>
        </authorList>
    </citation>
    <scope>NUCLEOTIDE SEQUENCE [LARGE SCALE GENOMIC DNA]</scope>
    <source>
        <strain evidence="11">cv. B73</strain>
    </source>
</reference>
<keyword evidence="11" id="KW-1185">Reference proteome</keyword>
<dbReference type="OrthoDB" id="40134at2759"/>
<comment type="subcellular location">
    <subcellularLocation>
        <location evidence="1">Membrane</location>
    </subcellularLocation>
</comment>
<organism evidence="10 11">
    <name type="scientific">Zea mays</name>
    <name type="common">Maize</name>
    <dbReference type="NCBI Taxonomy" id="4577"/>
    <lineage>
        <taxon>Eukaryota</taxon>
        <taxon>Viridiplantae</taxon>
        <taxon>Streptophyta</taxon>
        <taxon>Embryophyta</taxon>
        <taxon>Tracheophyta</taxon>
        <taxon>Spermatophyta</taxon>
        <taxon>Magnoliopsida</taxon>
        <taxon>Liliopsida</taxon>
        <taxon>Poales</taxon>
        <taxon>Poaceae</taxon>
        <taxon>PACMAD clade</taxon>
        <taxon>Panicoideae</taxon>
        <taxon>Andropogonodae</taxon>
        <taxon>Andropogoneae</taxon>
        <taxon>Tripsacinae</taxon>
        <taxon>Zea</taxon>
    </lineage>
</organism>
<dbReference type="EnsemblPlants" id="Zm00001eb412940_T002">
    <property type="protein sequence ID" value="Zm00001eb412940_P002"/>
    <property type="gene ID" value="Zm00001eb412940"/>
</dbReference>
<dbReference type="GO" id="GO:0006865">
    <property type="term" value="P:amino acid transport"/>
    <property type="evidence" value="ECO:0007669"/>
    <property type="project" value="UniProtKB-KW"/>
</dbReference>
<dbReference type="InterPro" id="IPR013057">
    <property type="entry name" value="AA_transpt_TM"/>
</dbReference>
<feature type="transmembrane region" description="Helical" evidence="8">
    <location>
        <begin position="409"/>
        <end position="428"/>
    </location>
</feature>
<keyword evidence="5 8" id="KW-1133">Transmembrane helix</keyword>
<evidence type="ECO:0000256" key="1">
    <source>
        <dbReference type="ARBA" id="ARBA00004370"/>
    </source>
</evidence>
<evidence type="ECO:0000313" key="10">
    <source>
        <dbReference type="EnsemblPlants" id="Zm00001eb412940_P002"/>
    </source>
</evidence>
<dbReference type="AlphaFoldDB" id="A0A804RER7"/>
<evidence type="ECO:0000259" key="9">
    <source>
        <dbReference type="Pfam" id="PF01490"/>
    </source>
</evidence>
<protein>
    <recommendedName>
        <fullName evidence="9">Amino acid transporter transmembrane domain-containing protein</fullName>
    </recommendedName>
</protein>
<feature type="transmembrane region" description="Helical" evidence="8">
    <location>
        <begin position="352"/>
        <end position="372"/>
    </location>
</feature>
<dbReference type="PANTHER" id="PTHR48017">
    <property type="entry name" value="OS05G0424000 PROTEIN-RELATED"/>
    <property type="match status" value="1"/>
</dbReference>
<feature type="region of interest" description="Disordered" evidence="7">
    <location>
        <begin position="179"/>
        <end position="207"/>
    </location>
</feature>
<evidence type="ECO:0000313" key="11">
    <source>
        <dbReference type="Proteomes" id="UP000007305"/>
    </source>
</evidence>
<feature type="transmembrane region" description="Helical" evidence="8">
    <location>
        <begin position="378"/>
        <end position="397"/>
    </location>
</feature>
<evidence type="ECO:0000256" key="7">
    <source>
        <dbReference type="SAM" id="MobiDB-lite"/>
    </source>
</evidence>
<feature type="region of interest" description="Disordered" evidence="7">
    <location>
        <begin position="1"/>
        <end position="121"/>
    </location>
</feature>
<dbReference type="Pfam" id="PF01490">
    <property type="entry name" value="Aa_trans"/>
    <property type="match status" value="1"/>
</dbReference>